<keyword evidence="2" id="KW-0862">Zinc</keyword>
<evidence type="ECO:0000313" key="3">
    <source>
        <dbReference type="EMBL" id="MFC4293507.1"/>
    </source>
</evidence>
<dbReference type="InterPro" id="IPR051804">
    <property type="entry name" value="Carb_Metab_Reg_Kinase/Isom"/>
</dbReference>
<dbReference type="SUPFAM" id="SSF51182">
    <property type="entry name" value="RmlC-like cupins"/>
    <property type="match status" value="1"/>
</dbReference>
<name>A0ABV8RJB1_9SPHN</name>
<evidence type="ECO:0000256" key="1">
    <source>
        <dbReference type="ARBA" id="ARBA00022723"/>
    </source>
</evidence>
<evidence type="ECO:0000256" key="2">
    <source>
        <dbReference type="ARBA" id="ARBA00022833"/>
    </source>
</evidence>
<dbReference type="PANTHER" id="PTHR42742:SF3">
    <property type="entry name" value="FRUCTOKINASE"/>
    <property type="match status" value="1"/>
</dbReference>
<organism evidence="3 4">
    <name type="scientific">Novosphingobium tardum</name>
    <dbReference type="NCBI Taxonomy" id="1538021"/>
    <lineage>
        <taxon>Bacteria</taxon>
        <taxon>Pseudomonadati</taxon>
        <taxon>Pseudomonadota</taxon>
        <taxon>Alphaproteobacteria</taxon>
        <taxon>Sphingomonadales</taxon>
        <taxon>Sphingomonadaceae</taxon>
        <taxon>Novosphingobium</taxon>
    </lineage>
</organism>
<keyword evidence="1" id="KW-0479">Metal-binding</keyword>
<keyword evidence="3" id="KW-0413">Isomerase</keyword>
<dbReference type="InterPro" id="IPR014710">
    <property type="entry name" value="RmlC-like_jellyroll"/>
</dbReference>
<dbReference type="CDD" id="cd07010">
    <property type="entry name" value="cupin_PMI_type_I_N_bac"/>
    <property type="match status" value="1"/>
</dbReference>
<dbReference type="Proteomes" id="UP001595828">
    <property type="component" value="Unassembled WGS sequence"/>
</dbReference>
<dbReference type="Gene3D" id="2.60.120.10">
    <property type="entry name" value="Jelly Rolls"/>
    <property type="match status" value="1"/>
</dbReference>
<reference evidence="4" key="1">
    <citation type="journal article" date="2019" name="Int. J. Syst. Evol. Microbiol.">
        <title>The Global Catalogue of Microorganisms (GCM) 10K type strain sequencing project: providing services to taxonomists for standard genome sequencing and annotation.</title>
        <authorList>
            <consortium name="The Broad Institute Genomics Platform"/>
            <consortium name="The Broad Institute Genome Sequencing Center for Infectious Disease"/>
            <person name="Wu L."/>
            <person name="Ma J."/>
        </authorList>
    </citation>
    <scope>NUCLEOTIDE SEQUENCE [LARGE SCALE GENOMIC DNA]</scope>
    <source>
        <strain evidence="4">CGMCC 1.12989</strain>
    </source>
</reference>
<evidence type="ECO:0000313" key="4">
    <source>
        <dbReference type="Proteomes" id="UP001595828"/>
    </source>
</evidence>
<gene>
    <name evidence="3" type="ORF">ACFO0A_00385</name>
</gene>
<dbReference type="InterPro" id="IPR011051">
    <property type="entry name" value="RmlC_Cupin_sf"/>
</dbReference>
<sequence length="278" mass="29795">MSAGLPIRTVEKPWGRDALPAPFEAPAGQRIGEIWFEPPPELLQLLVKYIFTSEKLSVQVHPNDDQARAAGADDAGGGGGKEECWLVIDAQPGATLGVGFREIVSREAMRRAAIDGSIEDMLVWHPVQAGDFFYIPANTVHAIGAGVSLIEVQQNADITYRLYDYGRPRELHLDEGIAVAKGEPHDPALRMHVPDHGTVELADGRYFVLHRVEGTPDADLVARYDGPCLIIPRKGEVRVGGATIRPGECGIAPTLASATFSAGSQALVARPKIAAAQA</sequence>
<proteinExistence type="predicted"/>
<comment type="caution">
    <text evidence="3">The sequence shown here is derived from an EMBL/GenBank/DDBJ whole genome shotgun (WGS) entry which is preliminary data.</text>
</comment>
<keyword evidence="4" id="KW-1185">Reference proteome</keyword>
<protein>
    <submittedName>
        <fullName evidence="3">Class I mannose-6-phosphate isomerase</fullName>
    </submittedName>
</protein>
<dbReference type="GO" id="GO:0016853">
    <property type="term" value="F:isomerase activity"/>
    <property type="evidence" value="ECO:0007669"/>
    <property type="project" value="UniProtKB-KW"/>
</dbReference>
<dbReference type="PANTHER" id="PTHR42742">
    <property type="entry name" value="TRANSCRIPTIONAL REPRESSOR MPRA"/>
    <property type="match status" value="1"/>
</dbReference>
<dbReference type="EMBL" id="JBHSDR010000003">
    <property type="protein sequence ID" value="MFC4293507.1"/>
    <property type="molecule type" value="Genomic_DNA"/>
</dbReference>
<dbReference type="RefSeq" id="WP_379537002.1">
    <property type="nucleotide sequence ID" value="NZ_JBHSDR010000003.1"/>
</dbReference>
<accession>A0ABV8RJB1</accession>